<keyword evidence="1" id="KW-1133">Transmembrane helix</keyword>
<dbReference type="Proteomes" id="UP000309215">
    <property type="component" value="Unassembled WGS sequence"/>
</dbReference>
<evidence type="ECO:0000313" key="4">
    <source>
        <dbReference type="Proteomes" id="UP000309215"/>
    </source>
</evidence>
<evidence type="ECO:0000313" key="3">
    <source>
        <dbReference type="EMBL" id="TKD07954.1"/>
    </source>
</evidence>
<accession>A0A4U1JCB9</accession>
<name>A0A4U1JCB9_9BACT</name>
<dbReference type="RefSeq" id="WP_136930041.1">
    <property type="nucleotide sequence ID" value="NZ_SSMQ01000015.1"/>
</dbReference>
<comment type="caution">
    <text evidence="3">The sequence shown here is derived from an EMBL/GenBank/DDBJ whole genome shotgun (WGS) entry which is preliminary data.</text>
</comment>
<organism evidence="3 4">
    <name type="scientific">Polyangium fumosum</name>
    <dbReference type="NCBI Taxonomy" id="889272"/>
    <lineage>
        <taxon>Bacteria</taxon>
        <taxon>Pseudomonadati</taxon>
        <taxon>Myxococcota</taxon>
        <taxon>Polyangia</taxon>
        <taxon>Polyangiales</taxon>
        <taxon>Polyangiaceae</taxon>
        <taxon>Polyangium</taxon>
    </lineage>
</organism>
<keyword evidence="1" id="KW-0812">Transmembrane</keyword>
<keyword evidence="4" id="KW-1185">Reference proteome</keyword>
<feature type="signal peptide" evidence="2">
    <location>
        <begin position="1"/>
        <end position="23"/>
    </location>
</feature>
<feature type="transmembrane region" description="Helical" evidence="1">
    <location>
        <begin position="136"/>
        <end position="157"/>
    </location>
</feature>
<reference evidence="3 4" key="1">
    <citation type="submission" date="2019-04" db="EMBL/GenBank/DDBJ databases">
        <authorList>
            <person name="Li Y."/>
            <person name="Wang J."/>
        </authorList>
    </citation>
    <scope>NUCLEOTIDE SEQUENCE [LARGE SCALE GENOMIC DNA]</scope>
    <source>
        <strain evidence="3 4">DSM 14668</strain>
    </source>
</reference>
<gene>
    <name evidence="3" type="ORF">E8A74_16870</name>
</gene>
<evidence type="ECO:0000256" key="1">
    <source>
        <dbReference type="SAM" id="Phobius"/>
    </source>
</evidence>
<sequence>MRTHGACLAFLLTSLAATTAASAAEPAPPMAAYALPSVEGSREVWYGWQTLTIAGASLGVGTVPAVFFGVHPYVWPLSLSGMVFSGPIMHWKHGRVGRGFAVLGMNVGAAGTALGLSLPVACIFEKCDGFYLEYGIAMSYLGALIGVVIDAAALSTYEAPAPRTAQRPPRLVDSLAPVIDVRQGHTVLGVAGAF</sequence>
<keyword evidence="1" id="KW-0472">Membrane</keyword>
<proteinExistence type="predicted"/>
<protein>
    <submittedName>
        <fullName evidence="3">Uncharacterized protein</fullName>
    </submittedName>
</protein>
<keyword evidence="2" id="KW-0732">Signal</keyword>
<evidence type="ECO:0000256" key="2">
    <source>
        <dbReference type="SAM" id="SignalP"/>
    </source>
</evidence>
<feature type="transmembrane region" description="Helical" evidence="1">
    <location>
        <begin position="47"/>
        <end position="75"/>
    </location>
</feature>
<feature type="transmembrane region" description="Helical" evidence="1">
    <location>
        <begin position="96"/>
        <end position="116"/>
    </location>
</feature>
<dbReference type="OrthoDB" id="5517218at2"/>
<dbReference type="EMBL" id="SSMQ01000015">
    <property type="protein sequence ID" value="TKD07954.1"/>
    <property type="molecule type" value="Genomic_DNA"/>
</dbReference>
<feature type="chain" id="PRO_5020800421" evidence="2">
    <location>
        <begin position="24"/>
        <end position="194"/>
    </location>
</feature>
<dbReference type="AlphaFoldDB" id="A0A4U1JCB9"/>